<comment type="caution">
    <text evidence="5">The sequence shown here is derived from an EMBL/GenBank/DDBJ whole genome shotgun (WGS) entry which is preliminary data.</text>
</comment>
<keyword evidence="1" id="KW-0805">Transcription regulation</keyword>
<dbReference type="InterPro" id="IPR000792">
    <property type="entry name" value="Tscrpt_reg_LuxR_C"/>
</dbReference>
<gene>
    <name evidence="5" type="ORF">EV685_2762</name>
</gene>
<dbReference type="GO" id="GO:0003677">
    <property type="term" value="F:DNA binding"/>
    <property type="evidence" value="ECO:0007669"/>
    <property type="project" value="UniProtKB-KW"/>
</dbReference>
<proteinExistence type="predicted"/>
<dbReference type="EMBL" id="SGWV01000010">
    <property type="protein sequence ID" value="RZS53139.1"/>
    <property type="molecule type" value="Genomic_DNA"/>
</dbReference>
<sequence>MTVLPLDSRTGPAWAAGFSDVVQAIGEPDFAERALGALNTAQLRAASWSVYQVRRQQAPVLHLSASLGVPDTTRHCFAAYRAGLYRADRSFDAVRPGHAAVLRMHADEAPSADHREAIYRRHGMLERLSVVTRPDDAEVFAVNLYHHDHQGRFSPGEIEGFAGLAPLLLACVQRHLRLRPVAPAVDVSAPSAAPAADTTSPRTLLQARCPTLTERELDVCERLLRGWSYDGIAADLGLSLATVKTYRARAFERLGMHFKSELFAALLPRQ</sequence>
<keyword evidence="2" id="KW-0238">DNA-binding</keyword>
<dbReference type="CDD" id="cd06170">
    <property type="entry name" value="LuxR_C_like"/>
    <property type="match status" value="1"/>
</dbReference>
<keyword evidence="6" id="KW-1185">Reference proteome</keyword>
<dbReference type="GO" id="GO:0006355">
    <property type="term" value="P:regulation of DNA-templated transcription"/>
    <property type="evidence" value="ECO:0007669"/>
    <property type="project" value="InterPro"/>
</dbReference>
<evidence type="ECO:0000313" key="5">
    <source>
        <dbReference type="EMBL" id="RZS53139.1"/>
    </source>
</evidence>
<evidence type="ECO:0000256" key="2">
    <source>
        <dbReference type="ARBA" id="ARBA00023125"/>
    </source>
</evidence>
<dbReference type="InterPro" id="IPR036388">
    <property type="entry name" value="WH-like_DNA-bd_sf"/>
</dbReference>
<organism evidence="5 6">
    <name type="scientific">Sphaerotilus mobilis</name>
    <dbReference type="NCBI Taxonomy" id="47994"/>
    <lineage>
        <taxon>Bacteria</taxon>
        <taxon>Pseudomonadati</taxon>
        <taxon>Pseudomonadota</taxon>
        <taxon>Betaproteobacteria</taxon>
        <taxon>Burkholderiales</taxon>
        <taxon>Sphaerotilaceae</taxon>
        <taxon>Sphaerotilus</taxon>
    </lineage>
</organism>
<dbReference type="SMART" id="SM00421">
    <property type="entry name" value="HTH_LUXR"/>
    <property type="match status" value="1"/>
</dbReference>
<dbReference type="Proteomes" id="UP000293433">
    <property type="component" value="Unassembled WGS sequence"/>
</dbReference>
<evidence type="ECO:0000313" key="6">
    <source>
        <dbReference type="Proteomes" id="UP000293433"/>
    </source>
</evidence>
<dbReference type="PROSITE" id="PS00622">
    <property type="entry name" value="HTH_LUXR_1"/>
    <property type="match status" value="1"/>
</dbReference>
<dbReference type="Pfam" id="PF00196">
    <property type="entry name" value="GerE"/>
    <property type="match status" value="1"/>
</dbReference>
<reference evidence="5 6" key="1">
    <citation type="submission" date="2019-02" db="EMBL/GenBank/DDBJ databases">
        <title>Genomic Encyclopedia of Type Strains, Phase IV (KMG-IV): sequencing the most valuable type-strain genomes for metagenomic binning, comparative biology and taxonomic classification.</title>
        <authorList>
            <person name="Goeker M."/>
        </authorList>
    </citation>
    <scope>NUCLEOTIDE SEQUENCE [LARGE SCALE GENOMIC DNA]</scope>
    <source>
        <strain evidence="5 6">DSM 10617</strain>
    </source>
</reference>
<dbReference type="AlphaFoldDB" id="A0A4Q7LIC9"/>
<evidence type="ECO:0000256" key="1">
    <source>
        <dbReference type="ARBA" id="ARBA00023015"/>
    </source>
</evidence>
<accession>A0A4Q7LIC9</accession>
<dbReference type="RefSeq" id="WP_130482603.1">
    <property type="nucleotide sequence ID" value="NZ_SGWV01000010.1"/>
</dbReference>
<evidence type="ECO:0000259" key="4">
    <source>
        <dbReference type="PROSITE" id="PS50043"/>
    </source>
</evidence>
<dbReference type="InterPro" id="IPR016032">
    <property type="entry name" value="Sig_transdc_resp-reg_C-effctor"/>
</dbReference>
<dbReference type="PROSITE" id="PS50043">
    <property type="entry name" value="HTH_LUXR_2"/>
    <property type="match status" value="1"/>
</dbReference>
<dbReference type="Gene3D" id="1.10.10.10">
    <property type="entry name" value="Winged helix-like DNA-binding domain superfamily/Winged helix DNA-binding domain"/>
    <property type="match status" value="1"/>
</dbReference>
<dbReference type="PRINTS" id="PR00038">
    <property type="entry name" value="HTHLUXR"/>
</dbReference>
<dbReference type="SUPFAM" id="SSF46894">
    <property type="entry name" value="C-terminal effector domain of the bipartite response regulators"/>
    <property type="match status" value="1"/>
</dbReference>
<dbReference type="PANTHER" id="PTHR44688:SF16">
    <property type="entry name" value="DNA-BINDING TRANSCRIPTIONAL ACTIVATOR DEVR_DOSR"/>
    <property type="match status" value="1"/>
</dbReference>
<feature type="domain" description="HTH luxR-type" evidence="4">
    <location>
        <begin position="205"/>
        <end position="270"/>
    </location>
</feature>
<evidence type="ECO:0000256" key="3">
    <source>
        <dbReference type="ARBA" id="ARBA00023163"/>
    </source>
</evidence>
<protein>
    <submittedName>
        <fullName evidence="5">Regulatory LuxR family protein</fullName>
    </submittedName>
</protein>
<name>A0A4Q7LIC9_9BURK</name>
<dbReference type="PANTHER" id="PTHR44688">
    <property type="entry name" value="DNA-BINDING TRANSCRIPTIONAL ACTIVATOR DEVR_DOSR"/>
    <property type="match status" value="1"/>
</dbReference>
<dbReference type="OrthoDB" id="7009766at2"/>
<keyword evidence="3" id="KW-0804">Transcription</keyword>